<accession>A0A8G2BJN7</accession>
<evidence type="ECO:0000313" key="2">
    <source>
        <dbReference type="EMBL" id="SDG08874.1"/>
    </source>
</evidence>
<protein>
    <recommendedName>
        <fullName evidence="1">Pyridoxamine 5'-phosphate oxidase N-terminal domain-containing protein</fullName>
    </recommendedName>
</protein>
<feature type="domain" description="Pyridoxamine 5'-phosphate oxidase N-terminal" evidence="1">
    <location>
        <begin position="40"/>
        <end position="156"/>
    </location>
</feature>
<reference evidence="2 3" key="1">
    <citation type="submission" date="2016-10" db="EMBL/GenBank/DDBJ databases">
        <authorList>
            <person name="Varghese N."/>
            <person name="Submissions S."/>
        </authorList>
    </citation>
    <scope>NUCLEOTIDE SEQUENCE [LARGE SCALE GENOMIC DNA]</scope>
    <source>
        <strain evidence="2 3">DSM 18839</strain>
    </source>
</reference>
<dbReference type="OrthoDB" id="9790331at2"/>
<comment type="caution">
    <text evidence="2">The sequence shown here is derived from an EMBL/GenBank/DDBJ whole genome shotgun (WGS) entry which is preliminary data.</text>
</comment>
<gene>
    <name evidence="2" type="ORF">SAMN05660686_03311</name>
</gene>
<dbReference type="Proteomes" id="UP000198615">
    <property type="component" value="Unassembled WGS sequence"/>
</dbReference>
<dbReference type="NCBIfam" id="TIGR04025">
    <property type="entry name" value="PPOX_FMN_DR2398"/>
    <property type="match status" value="1"/>
</dbReference>
<dbReference type="Gene3D" id="2.30.110.10">
    <property type="entry name" value="Electron Transport, Fmn-binding Protein, Chain A"/>
    <property type="match status" value="1"/>
</dbReference>
<evidence type="ECO:0000259" key="1">
    <source>
        <dbReference type="Pfam" id="PF01243"/>
    </source>
</evidence>
<dbReference type="AlphaFoldDB" id="A0A8G2BJN7"/>
<dbReference type="InterPro" id="IPR012349">
    <property type="entry name" value="Split_barrel_FMN-bd"/>
</dbReference>
<dbReference type="PANTHER" id="PTHR42815">
    <property type="entry name" value="FAD-BINDING, PUTATIVE (AFU_ORTHOLOGUE AFUA_6G07600)-RELATED"/>
    <property type="match status" value="1"/>
</dbReference>
<organism evidence="2 3">
    <name type="scientific">Thalassobaculum litoreum DSM 18839</name>
    <dbReference type="NCBI Taxonomy" id="1123362"/>
    <lineage>
        <taxon>Bacteria</taxon>
        <taxon>Pseudomonadati</taxon>
        <taxon>Pseudomonadota</taxon>
        <taxon>Alphaproteobacteria</taxon>
        <taxon>Rhodospirillales</taxon>
        <taxon>Thalassobaculaceae</taxon>
        <taxon>Thalassobaculum</taxon>
    </lineage>
</organism>
<keyword evidence="3" id="KW-1185">Reference proteome</keyword>
<dbReference type="InterPro" id="IPR011576">
    <property type="entry name" value="Pyridox_Oxase_N"/>
</dbReference>
<dbReference type="Pfam" id="PF01243">
    <property type="entry name" value="PNPOx_N"/>
    <property type="match status" value="1"/>
</dbReference>
<dbReference type="EMBL" id="FNBW01000010">
    <property type="protein sequence ID" value="SDG08874.1"/>
    <property type="molecule type" value="Genomic_DNA"/>
</dbReference>
<proteinExistence type="predicted"/>
<dbReference type="InterPro" id="IPR024029">
    <property type="entry name" value="Pyridox_Oxase_FMN-dep"/>
</dbReference>
<sequence length="216" mass="23646">MDTANIRETGATDVLESEAALREIYGMPGELAAKKQLTYLDKHAKRFLELCPFLVISTQGPDGLGDVSPKGDAPGFVAVLDDRTILIPDRPGNNRIDTLGNLTVNPGVGILFMIPGVNETLRINGRARVIADTGLLTQFAVRDRLPKTGILVEVSEMYLHCAKALVRSKLWEDDYRVERKVLPSLGQMIADQVEDASVDVAAADKRIAESEKNNLY</sequence>
<dbReference type="SUPFAM" id="SSF50475">
    <property type="entry name" value="FMN-binding split barrel"/>
    <property type="match status" value="1"/>
</dbReference>
<evidence type="ECO:0000313" key="3">
    <source>
        <dbReference type="Proteomes" id="UP000198615"/>
    </source>
</evidence>
<name>A0A8G2BJN7_9PROT</name>
<dbReference type="PANTHER" id="PTHR42815:SF2">
    <property type="entry name" value="FAD-BINDING, PUTATIVE (AFU_ORTHOLOGUE AFUA_6G07600)-RELATED"/>
    <property type="match status" value="1"/>
</dbReference>
<dbReference type="RefSeq" id="WP_028795973.1">
    <property type="nucleotide sequence ID" value="NZ_FNBW01000010.1"/>
</dbReference>